<evidence type="ECO:0000256" key="1">
    <source>
        <dbReference type="SAM" id="MobiDB-lite"/>
    </source>
</evidence>
<evidence type="ECO:0000313" key="2">
    <source>
        <dbReference type="EMBL" id="KOS19524.1"/>
    </source>
</evidence>
<feature type="compositionally biased region" description="Basic and acidic residues" evidence="1">
    <location>
        <begin position="65"/>
        <end position="74"/>
    </location>
</feature>
<accession>A0A0M8N2Z1</accession>
<name>A0A0M8N2Z1_ESCWE</name>
<dbReference type="AlphaFoldDB" id="A0A0M8N2Z1"/>
<dbReference type="Proteomes" id="UP000053831">
    <property type="component" value="Unassembled WGS sequence"/>
</dbReference>
<keyword evidence="3" id="KW-1185">Reference proteome</keyword>
<gene>
    <name evidence="2" type="ORF">ESCO_000641</name>
</gene>
<comment type="caution">
    <text evidence="2">The sequence shown here is derived from an EMBL/GenBank/DDBJ whole genome shotgun (WGS) entry which is preliminary data.</text>
</comment>
<evidence type="ECO:0000313" key="3">
    <source>
        <dbReference type="Proteomes" id="UP000053831"/>
    </source>
</evidence>
<organism evidence="2 3">
    <name type="scientific">Escovopsis weberi</name>
    <dbReference type="NCBI Taxonomy" id="150374"/>
    <lineage>
        <taxon>Eukaryota</taxon>
        <taxon>Fungi</taxon>
        <taxon>Dikarya</taxon>
        <taxon>Ascomycota</taxon>
        <taxon>Pezizomycotina</taxon>
        <taxon>Sordariomycetes</taxon>
        <taxon>Hypocreomycetidae</taxon>
        <taxon>Hypocreales</taxon>
        <taxon>Hypocreaceae</taxon>
        <taxon>Escovopsis</taxon>
    </lineage>
</organism>
<protein>
    <submittedName>
        <fullName evidence="2">Uncharacterized protein</fullName>
    </submittedName>
</protein>
<feature type="region of interest" description="Disordered" evidence="1">
    <location>
        <begin position="1"/>
        <end position="137"/>
    </location>
</feature>
<feature type="compositionally biased region" description="Low complexity" evidence="1">
    <location>
        <begin position="99"/>
        <end position="109"/>
    </location>
</feature>
<reference evidence="2 3" key="1">
    <citation type="submission" date="2015-07" db="EMBL/GenBank/DDBJ databases">
        <title>The genome of the fungus Escovopsis weberi, a specialized disease agent of ant agriculture.</title>
        <authorList>
            <person name="de Man T.J."/>
            <person name="Stajich J.E."/>
            <person name="Kubicek C.P."/>
            <person name="Chenthamara K."/>
            <person name="Atanasova L."/>
            <person name="Druzhinina I.S."/>
            <person name="Birnbaum S."/>
            <person name="Barribeau S.M."/>
            <person name="Teiling C."/>
            <person name="Suen G."/>
            <person name="Currie C."/>
            <person name="Gerardo N.M."/>
        </authorList>
    </citation>
    <scope>NUCLEOTIDE SEQUENCE [LARGE SCALE GENOMIC DNA]</scope>
</reference>
<dbReference type="EMBL" id="LGSR01000020">
    <property type="protein sequence ID" value="KOS19524.1"/>
    <property type="molecule type" value="Genomic_DNA"/>
</dbReference>
<sequence length="137" mass="14729">MKHCLVDEAGTMPSPLWCVTHHGADGHEDDPSVALARSNPVESDPGATEENAGSENGVPAARWSILRDRSHAIDDPTVALARSNEQSPESEPARRRGGSRYASSTGRRSVSPMKLRALRPRGKQPDVSVQLAKSNPE</sequence>
<proteinExistence type="predicted"/>